<proteinExistence type="inferred from homology"/>
<comment type="similarity">
    <text evidence="2 8">Belongs to the lysophospholipase family.</text>
</comment>
<protein>
    <recommendedName>
        <fullName evidence="8">Lysophospholipase</fullName>
        <ecNumber evidence="8">3.1.1.5</ecNumber>
    </recommendedName>
</protein>
<keyword evidence="3" id="KW-0964">Secreted</keyword>
<evidence type="ECO:0000256" key="9">
    <source>
        <dbReference type="SAM" id="MobiDB-lite"/>
    </source>
</evidence>
<dbReference type="SMART" id="SM00022">
    <property type="entry name" value="PLAc"/>
    <property type="match status" value="1"/>
</dbReference>
<keyword evidence="5 7" id="KW-0442">Lipid degradation</keyword>
<keyword evidence="6 7" id="KW-0443">Lipid metabolism</keyword>
<comment type="caution">
    <text evidence="11">The sequence shown here is derived from an EMBL/GenBank/DDBJ whole genome shotgun (WGS) entry which is preliminary data.</text>
</comment>
<evidence type="ECO:0000256" key="8">
    <source>
        <dbReference type="RuleBase" id="RU362103"/>
    </source>
</evidence>
<evidence type="ECO:0000256" key="1">
    <source>
        <dbReference type="ARBA" id="ARBA00004613"/>
    </source>
</evidence>
<dbReference type="InterPro" id="IPR002642">
    <property type="entry name" value="LysoPLipase_cat_dom"/>
</dbReference>
<dbReference type="VEuPathDB" id="FungiDB:TAPDE_003158"/>
<evidence type="ECO:0000256" key="4">
    <source>
        <dbReference type="ARBA" id="ARBA00022801"/>
    </source>
</evidence>
<comment type="subcellular location">
    <subcellularLocation>
        <location evidence="1">Secreted</location>
    </subcellularLocation>
</comment>
<dbReference type="PANTHER" id="PTHR10728:SF40">
    <property type="entry name" value="PATATIN FAMILY PROTEIN"/>
    <property type="match status" value="1"/>
</dbReference>
<evidence type="ECO:0000313" key="11">
    <source>
        <dbReference type="EMBL" id="CCG83017.1"/>
    </source>
</evidence>
<evidence type="ECO:0000256" key="3">
    <source>
        <dbReference type="ARBA" id="ARBA00022525"/>
    </source>
</evidence>
<dbReference type="eggNOG" id="KOG1325">
    <property type="taxonomic scope" value="Eukaryota"/>
</dbReference>
<dbReference type="EMBL" id="CAHR02000117">
    <property type="protein sequence ID" value="CCG83017.1"/>
    <property type="molecule type" value="Genomic_DNA"/>
</dbReference>
<feature type="region of interest" description="Disordered" evidence="9">
    <location>
        <begin position="595"/>
        <end position="618"/>
    </location>
</feature>
<dbReference type="OrthoDB" id="6121437at2759"/>
<dbReference type="EC" id="3.1.1.5" evidence="8"/>
<accession>R4XHY6</accession>
<dbReference type="Pfam" id="PF01735">
    <property type="entry name" value="PLA2_B"/>
    <property type="match status" value="1"/>
</dbReference>
<keyword evidence="12" id="KW-1185">Reference proteome</keyword>
<dbReference type="GO" id="GO:0004622">
    <property type="term" value="F:phosphatidylcholine lysophospholipase activity"/>
    <property type="evidence" value="ECO:0007669"/>
    <property type="project" value="UniProtKB-EC"/>
</dbReference>
<keyword evidence="4 7" id="KW-0378">Hydrolase</keyword>
<dbReference type="PROSITE" id="PS51210">
    <property type="entry name" value="PLA2C"/>
    <property type="match status" value="1"/>
</dbReference>
<evidence type="ECO:0000256" key="7">
    <source>
        <dbReference type="PROSITE-ProRule" id="PRU00555"/>
    </source>
</evidence>
<evidence type="ECO:0000259" key="10">
    <source>
        <dbReference type="PROSITE" id="PS51210"/>
    </source>
</evidence>
<sequence>MKESFNFAEGSMGANIIEEAKAGPHMHETAHVRSGSGLCEQELQFVQQRTRFTKKSLARYLGMKESEICEEDVPLIGIAASGGGLRACLNTTSVYEIMQDEGILDLSTYLAGVSGSTWAQALLYSKAFGNRRPAKTLEHLKDRITSHIADPTSILHVLENNEARKYIMRGVLERFHAGYKDLGITELYAFMLTTRLFVPESKSRLYRDDLLISRQSEYLIDGHAPMPLYSVVRQELPDRQQVEAEIENDETRRPGKVLEDSSYFQFFEFTPFEFGSEEIDSWIPTWSVGRSFKNGQSIDTKPEVSLSTLLGTFSSAFCASLSAYIQEVEPLLPKDNSMFSALKKQIASREEELKAIHFIDATKIPNYAFEHKLNSDVPSHMSQLEHLELCDAGMANNMPFYPLLRRNCDIIIALDSSADINTTPWFSRTEGYAKQRNIKSWPVGMGWPKQDGETAKELATASAKTPGEASDKLEKATAERYGLDGVNVWVGQSTEHKPSSRSSDSGYETADSLLKAQIVNDDWEVVSKSTGLMVIYLPLIGHPDVPEVDPVDSSHLSTWNFTYTPDQVEGVRRLARANFDAARIKNAIRAMYNRKKETRLSQGNTSSASPSSSAAAAA</sequence>
<evidence type="ECO:0000313" key="12">
    <source>
        <dbReference type="Proteomes" id="UP000013776"/>
    </source>
</evidence>
<dbReference type="Gene3D" id="3.40.1090.10">
    <property type="entry name" value="Cytosolic phospholipase A2 catalytic domain"/>
    <property type="match status" value="1"/>
</dbReference>
<dbReference type="InterPro" id="IPR016035">
    <property type="entry name" value="Acyl_Trfase/lysoPLipase"/>
</dbReference>
<reference evidence="11 12" key="1">
    <citation type="journal article" date="2013" name="MBio">
        <title>Genome sequencing of the plant pathogen Taphrina deformans, the causal agent of peach leaf curl.</title>
        <authorList>
            <person name="Cisse O.H."/>
            <person name="Almeida J.M.G.C.F."/>
            <person name="Fonseca A."/>
            <person name="Kumar A.A."/>
            <person name="Salojaervi J."/>
            <person name="Overmyer K."/>
            <person name="Hauser P.M."/>
            <person name="Pagni M."/>
        </authorList>
    </citation>
    <scope>NUCLEOTIDE SEQUENCE [LARGE SCALE GENOMIC DNA]</scope>
    <source>
        <strain evidence="12">PYCC 5710 / ATCC 11124 / CBS 356.35 / IMI 108563 / JCM 9778 / NBRC 8474</strain>
    </source>
</reference>
<dbReference type="GO" id="GO:0005576">
    <property type="term" value="C:extracellular region"/>
    <property type="evidence" value="ECO:0007669"/>
    <property type="project" value="UniProtKB-SubCell"/>
</dbReference>
<dbReference type="GO" id="GO:0046475">
    <property type="term" value="P:glycerophospholipid catabolic process"/>
    <property type="evidence" value="ECO:0007669"/>
    <property type="project" value="TreeGrafter"/>
</dbReference>
<feature type="compositionally biased region" description="Low complexity" evidence="9">
    <location>
        <begin position="606"/>
        <end position="618"/>
    </location>
</feature>
<gene>
    <name evidence="11" type="ORF">TAPDE_003158</name>
</gene>
<feature type="domain" description="PLA2c" evidence="10">
    <location>
        <begin position="24"/>
        <end position="618"/>
    </location>
</feature>
<dbReference type="Proteomes" id="UP000013776">
    <property type="component" value="Unassembled WGS sequence"/>
</dbReference>
<comment type="catalytic activity">
    <reaction evidence="8">
        <text>a 1-acyl-sn-glycero-3-phosphocholine + H2O = sn-glycerol 3-phosphocholine + a fatty acid + H(+)</text>
        <dbReference type="Rhea" id="RHEA:15177"/>
        <dbReference type="ChEBI" id="CHEBI:15377"/>
        <dbReference type="ChEBI" id="CHEBI:15378"/>
        <dbReference type="ChEBI" id="CHEBI:16870"/>
        <dbReference type="ChEBI" id="CHEBI:28868"/>
        <dbReference type="ChEBI" id="CHEBI:58168"/>
        <dbReference type="EC" id="3.1.1.5"/>
    </reaction>
</comment>
<name>R4XHY6_TAPDE</name>
<evidence type="ECO:0000256" key="2">
    <source>
        <dbReference type="ARBA" id="ARBA00008780"/>
    </source>
</evidence>
<dbReference type="GO" id="GO:0005829">
    <property type="term" value="C:cytosol"/>
    <property type="evidence" value="ECO:0007669"/>
    <property type="project" value="TreeGrafter"/>
</dbReference>
<evidence type="ECO:0000256" key="5">
    <source>
        <dbReference type="ARBA" id="ARBA00022963"/>
    </source>
</evidence>
<organism evidence="11 12">
    <name type="scientific">Taphrina deformans (strain PYCC 5710 / ATCC 11124 / CBS 356.35 / IMI 108563 / JCM 9778 / NBRC 8474)</name>
    <name type="common">Peach leaf curl fungus</name>
    <name type="synonym">Lalaria deformans</name>
    <dbReference type="NCBI Taxonomy" id="1097556"/>
    <lineage>
        <taxon>Eukaryota</taxon>
        <taxon>Fungi</taxon>
        <taxon>Dikarya</taxon>
        <taxon>Ascomycota</taxon>
        <taxon>Taphrinomycotina</taxon>
        <taxon>Taphrinomycetes</taxon>
        <taxon>Taphrinales</taxon>
        <taxon>Taphrinaceae</taxon>
        <taxon>Taphrina</taxon>
    </lineage>
</organism>
<evidence type="ECO:0000256" key="6">
    <source>
        <dbReference type="ARBA" id="ARBA00023098"/>
    </source>
</evidence>
<dbReference type="PANTHER" id="PTHR10728">
    <property type="entry name" value="CYTOSOLIC PHOSPHOLIPASE A2"/>
    <property type="match status" value="1"/>
</dbReference>
<dbReference type="GO" id="GO:0004623">
    <property type="term" value="F:phospholipase A2 activity"/>
    <property type="evidence" value="ECO:0007669"/>
    <property type="project" value="TreeGrafter"/>
</dbReference>
<dbReference type="SUPFAM" id="SSF52151">
    <property type="entry name" value="FabD/lysophospholipase-like"/>
    <property type="match status" value="1"/>
</dbReference>
<dbReference type="STRING" id="1097556.R4XHY6"/>
<dbReference type="AlphaFoldDB" id="R4XHY6"/>